<organism evidence="1 2">
    <name type="scientific">Glossina austeni</name>
    <name type="common">Savannah tsetse fly</name>
    <dbReference type="NCBI Taxonomy" id="7395"/>
    <lineage>
        <taxon>Eukaryota</taxon>
        <taxon>Metazoa</taxon>
        <taxon>Ecdysozoa</taxon>
        <taxon>Arthropoda</taxon>
        <taxon>Hexapoda</taxon>
        <taxon>Insecta</taxon>
        <taxon>Pterygota</taxon>
        <taxon>Neoptera</taxon>
        <taxon>Endopterygota</taxon>
        <taxon>Diptera</taxon>
        <taxon>Brachycera</taxon>
        <taxon>Muscomorpha</taxon>
        <taxon>Hippoboscoidea</taxon>
        <taxon>Glossinidae</taxon>
        <taxon>Glossina</taxon>
    </lineage>
</organism>
<proteinExistence type="predicted"/>
<dbReference type="Proteomes" id="UP000078200">
    <property type="component" value="Unassembled WGS sequence"/>
</dbReference>
<accession>A0A1A9VSQ6</accession>
<sequence length="153" mass="17128">MYIVGRGRSFSSWKILSSEFLIDLCERRQFIDEKSADSSLTREHIKIKNVRNTLKAEQDSVAVEPSAPKRAIAAQVCIENGEKIKFFPRLLAAKFAYNFTPKFSKPLAKSSSLLATIVLVFGSAIAKQLNSTSEDSNTDVLLKTTIFHQNLMI</sequence>
<dbReference type="AlphaFoldDB" id="A0A1A9VSQ6"/>
<name>A0A1A9VSQ6_GLOAU</name>
<reference evidence="1" key="1">
    <citation type="submission" date="2020-05" db="UniProtKB">
        <authorList>
            <consortium name="EnsemblMetazoa"/>
        </authorList>
    </citation>
    <scope>IDENTIFICATION</scope>
    <source>
        <strain evidence="1">TTRI</strain>
    </source>
</reference>
<dbReference type="EnsemblMetazoa" id="GAUT046198-RA">
    <property type="protein sequence ID" value="GAUT046198-PA"/>
    <property type="gene ID" value="GAUT046198"/>
</dbReference>
<evidence type="ECO:0000313" key="2">
    <source>
        <dbReference type="Proteomes" id="UP000078200"/>
    </source>
</evidence>
<evidence type="ECO:0000313" key="1">
    <source>
        <dbReference type="EnsemblMetazoa" id="GAUT046198-PA"/>
    </source>
</evidence>
<dbReference type="VEuPathDB" id="VectorBase:GAUT046198"/>
<keyword evidence="2" id="KW-1185">Reference proteome</keyword>
<protein>
    <submittedName>
        <fullName evidence="1">Uncharacterized protein</fullName>
    </submittedName>
</protein>